<evidence type="ECO:0000313" key="2">
    <source>
        <dbReference type="EMBL" id="PAV94019.1"/>
    </source>
</evidence>
<sequence length="197" mass="22683">MQNYPSPWTFRPQLTEDRLSVIAEILLKVQEDTHDLLSSQDDDNYSRATCTFARQKNRIKRLCLSKKHSWLGLINPNNDYTITIGGTPIRSFTDDPTNPQRPNFFRRNAVDQLFASQDKVPTIWRFVVEKPEFEGEGGRVHFAGYNELEEVLSLWTYGEERVTVLHSTDDTPPEPVKIELDDISASVPEREKKSDNG</sequence>
<gene>
    <name evidence="2" type="ORF">CJD50_22860</name>
</gene>
<dbReference type="Proteomes" id="UP000218796">
    <property type="component" value="Unassembled WGS sequence"/>
</dbReference>
<reference evidence="2 3" key="1">
    <citation type="submission" date="2017-08" db="EMBL/GenBank/DDBJ databases">
        <title>Draft Genome Sequence of Hafnia alvei CITHA-6 Isolated from Raw Bovine Milk.</title>
        <authorList>
            <person name="Culligan E.P."/>
            <person name="Mcsweeney A."/>
            <person name="O'Doherty C."/>
            <person name="Gleeson E."/>
            <person name="O'Riordan D."/>
            <person name="Sleator R.D."/>
        </authorList>
    </citation>
    <scope>NUCLEOTIDE SEQUENCE [LARGE SCALE GENOMIC DNA]</scope>
    <source>
        <strain evidence="2 3">CITHA-6</strain>
    </source>
</reference>
<protein>
    <submittedName>
        <fullName evidence="2">Uncharacterized protein</fullName>
    </submittedName>
</protein>
<name>A0A2A2M7E7_9GAMM</name>
<dbReference type="RefSeq" id="WP_040044796.1">
    <property type="nucleotide sequence ID" value="NZ_NQMS01000022.1"/>
</dbReference>
<dbReference type="EMBL" id="NQMS01000022">
    <property type="protein sequence ID" value="PAV94019.1"/>
    <property type="molecule type" value="Genomic_DNA"/>
</dbReference>
<proteinExistence type="predicted"/>
<evidence type="ECO:0000256" key="1">
    <source>
        <dbReference type="SAM" id="MobiDB-lite"/>
    </source>
</evidence>
<feature type="compositionally biased region" description="Basic and acidic residues" evidence="1">
    <location>
        <begin position="188"/>
        <end position="197"/>
    </location>
</feature>
<feature type="region of interest" description="Disordered" evidence="1">
    <location>
        <begin position="168"/>
        <end position="197"/>
    </location>
</feature>
<dbReference type="OrthoDB" id="9133824at2"/>
<comment type="caution">
    <text evidence="2">The sequence shown here is derived from an EMBL/GenBank/DDBJ whole genome shotgun (WGS) entry which is preliminary data.</text>
</comment>
<keyword evidence="3" id="KW-1185">Reference proteome</keyword>
<dbReference type="AlphaFoldDB" id="A0A2A2M7E7"/>
<accession>A0A2A2M7E7</accession>
<organism evidence="2 3">
    <name type="scientific">Hafnia paralvei</name>
    <dbReference type="NCBI Taxonomy" id="546367"/>
    <lineage>
        <taxon>Bacteria</taxon>
        <taxon>Pseudomonadati</taxon>
        <taxon>Pseudomonadota</taxon>
        <taxon>Gammaproteobacteria</taxon>
        <taxon>Enterobacterales</taxon>
        <taxon>Hafniaceae</taxon>
        <taxon>Hafnia</taxon>
    </lineage>
</organism>
<evidence type="ECO:0000313" key="3">
    <source>
        <dbReference type="Proteomes" id="UP000218796"/>
    </source>
</evidence>